<proteinExistence type="inferred from homology"/>
<feature type="domain" description="NF-kappa-B-activating protein C-terminal" evidence="3">
    <location>
        <begin position="299"/>
        <end position="383"/>
    </location>
</feature>
<name>A0AAW0EPH0_9TRYP</name>
<dbReference type="GO" id="GO:0010468">
    <property type="term" value="P:regulation of gene expression"/>
    <property type="evidence" value="ECO:0007669"/>
    <property type="project" value="TreeGrafter"/>
</dbReference>
<dbReference type="PANTHER" id="PTHR13087:SF0">
    <property type="entry name" value="NFKB ACTIVATING PROTEIN LIKE"/>
    <property type="match status" value="1"/>
</dbReference>
<keyword evidence="5" id="KW-1185">Reference proteome</keyword>
<dbReference type="AlphaFoldDB" id="A0AAW0EPH0"/>
<dbReference type="Pfam" id="PF06047">
    <property type="entry name" value="Nkap_C"/>
    <property type="match status" value="1"/>
</dbReference>
<evidence type="ECO:0000256" key="1">
    <source>
        <dbReference type="ARBA" id="ARBA00009313"/>
    </source>
</evidence>
<dbReference type="PANTHER" id="PTHR13087">
    <property type="entry name" value="NF-KAPPA B ACTIVATING PROTEIN"/>
    <property type="match status" value="1"/>
</dbReference>
<feature type="compositionally biased region" description="Basic residues" evidence="2">
    <location>
        <begin position="50"/>
        <end position="60"/>
    </location>
</feature>
<feature type="region of interest" description="Disordered" evidence="2">
    <location>
        <begin position="135"/>
        <end position="175"/>
    </location>
</feature>
<evidence type="ECO:0000313" key="4">
    <source>
        <dbReference type="EMBL" id="KAK7194748.1"/>
    </source>
</evidence>
<dbReference type="EMBL" id="JAECZO010000041">
    <property type="protein sequence ID" value="KAK7194748.1"/>
    <property type="molecule type" value="Genomic_DNA"/>
</dbReference>
<dbReference type="InterPro" id="IPR040466">
    <property type="entry name" value="NKAP"/>
</dbReference>
<evidence type="ECO:0000313" key="5">
    <source>
        <dbReference type="Proteomes" id="UP001430356"/>
    </source>
</evidence>
<feature type="region of interest" description="Disordered" evidence="2">
    <location>
        <begin position="215"/>
        <end position="288"/>
    </location>
</feature>
<comment type="similarity">
    <text evidence="1">Belongs to the NKAP family.</text>
</comment>
<dbReference type="GO" id="GO:0005634">
    <property type="term" value="C:nucleus"/>
    <property type="evidence" value="ECO:0007669"/>
    <property type="project" value="TreeGrafter"/>
</dbReference>
<feature type="compositionally biased region" description="Polar residues" evidence="2">
    <location>
        <begin position="262"/>
        <end position="276"/>
    </location>
</feature>
<reference evidence="4 5" key="1">
    <citation type="journal article" date="2021" name="MBio">
        <title>A New Model Trypanosomatid, Novymonas esmeraldas: Genomic Perception of Its 'Candidatus Pandoraea novymonadis' Endosymbiont.</title>
        <authorList>
            <person name="Zakharova A."/>
            <person name="Saura A."/>
            <person name="Butenko A."/>
            <person name="Podesvova L."/>
            <person name="Warmusova S."/>
            <person name="Kostygov A.Y."/>
            <person name="Nenarokova A."/>
            <person name="Lukes J."/>
            <person name="Opperdoes F.R."/>
            <person name="Yurchenko V."/>
        </authorList>
    </citation>
    <scope>NUCLEOTIDE SEQUENCE [LARGE SCALE GENOMIC DNA]</scope>
    <source>
        <strain evidence="4 5">E262AT.01</strain>
    </source>
</reference>
<protein>
    <submittedName>
        <fullName evidence="4">Ras-induced vulval development antagonist</fullName>
    </submittedName>
</protein>
<dbReference type="GO" id="GO:0003682">
    <property type="term" value="F:chromatin binding"/>
    <property type="evidence" value="ECO:0007669"/>
    <property type="project" value="InterPro"/>
</dbReference>
<organism evidence="4 5">
    <name type="scientific">Novymonas esmeraldas</name>
    <dbReference type="NCBI Taxonomy" id="1808958"/>
    <lineage>
        <taxon>Eukaryota</taxon>
        <taxon>Discoba</taxon>
        <taxon>Euglenozoa</taxon>
        <taxon>Kinetoplastea</taxon>
        <taxon>Metakinetoplastina</taxon>
        <taxon>Trypanosomatida</taxon>
        <taxon>Trypanosomatidae</taxon>
        <taxon>Novymonas</taxon>
    </lineage>
</organism>
<comment type="caution">
    <text evidence="4">The sequence shown here is derived from an EMBL/GenBank/DDBJ whole genome shotgun (WGS) entry which is preliminary data.</text>
</comment>
<dbReference type="InterPro" id="IPR009269">
    <property type="entry name" value="NKAP_C"/>
</dbReference>
<accession>A0AAW0EPH0</accession>
<dbReference type="Proteomes" id="UP001430356">
    <property type="component" value="Unassembled WGS sequence"/>
</dbReference>
<evidence type="ECO:0000256" key="2">
    <source>
        <dbReference type="SAM" id="MobiDB-lite"/>
    </source>
</evidence>
<sequence>MGDTVWSLADPAAAIPFGGEVEQLLCRGLEENVFSVQGFLLWQSSAIQQRRHREQRRRRPRNDAVLQEEEEEATTTEGSAVSRTPAEVTALQRADEIREYVSALLHATGYPYQPSPADAEAVVDGTEGTVSVEANSVGRAPASSSPDGADGVGTSGEPPQKISRGEGTSNATAAARPKSALAKLVAKAKAHHRDLLEHAPAVIDAAPAARTTTDALERRGGAATKRVQFADEPLARLPRSSAAGKDDDDDADDFAVRIPGQQALSASTEGSDSATQGEGGAPEPADAVAAKHPSQMTRAEFLSQFKRAPRRGEVGQTAEEIAAAEKLGYVMSGSRSVASRMYVDRVQRQLHEHEAAKLQQQFRKVEDERMDDQLVQGLVKFVKAQKGG</sequence>
<evidence type="ECO:0000259" key="3">
    <source>
        <dbReference type="Pfam" id="PF06047"/>
    </source>
</evidence>
<gene>
    <name evidence="4" type="ORF">NESM_000394800</name>
</gene>
<feature type="region of interest" description="Disordered" evidence="2">
    <location>
        <begin position="50"/>
        <end position="87"/>
    </location>
</feature>